<dbReference type="RefSeq" id="XP_007324010.1">
    <property type="nucleotide sequence ID" value="XM_007323948.1"/>
</dbReference>
<reference evidence="1" key="1">
    <citation type="submission" date="2011-04" db="EMBL/GenBank/DDBJ databases">
        <title>Evolution of plant cell wall degrading machinery underlies the functional diversity of forest fungi.</title>
        <authorList>
            <consortium name="US DOE Joint Genome Institute (JGI-PGF)"/>
            <person name="Eastwood D.C."/>
            <person name="Floudas D."/>
            <person name="Binder M."/>
            <person name="Majcherczyk A."/>
            <person name="Schneider P."/>
            <person name="Aerts A."/>
            <person name="Asiegbu F.O."/>
            <person name="Baker S.E."/>
            <person name="Barry K."/>
            <person name="Bendiksby M."/>
            <person name="Blumentritt M."/>
            <person name="Coutinho P.M."/>
            <person name="Cullen D."/>
            <person name="Cullen D."/>
            <person name="Gathman A."/>
            <person name="Goodell B."/>
            <person name="Henrissat B."/>
            <person name="Ihrmark K."/>
            <person name="Kauserud H."/>
            <person name="Kohler A."/>
            <person name="LaButti K."/>
            <person name="Lapidus A."/>
            <person name="Lavin J.L."/>
            <person name="Lee Y.-H."/>
            <person name="Lindquist E."/>
            <person name="Lilly W."/>
            <person name="Lucas S."/>
            <person name="Morin E."/>
            <person name="Murat C."/>
            <person name="Oguiza J.A."/>
            <person name="Park J."/>
            <person name="Pisabarro A.G."/>
            <person name="Riley R."/>
            <person name="Rosling A."/>
            <person name="Salamov A."/>
            <person name="Schmidt O."/>
            <person name="Schmutz J."/>
            <person name="Skrede I."/>
            <person name="Stenlid J."/>
            <person name="Wiebenga A."/>
            <person name="Xie X."/>
            <person name="Kues U."/>
            <person name="Hibbett D.S."/>
            <person name="Hoffmeister D."/>
            <person name="Hogberg N."/>
            <person name="Martin F."/>
            <person name="Grigoriev I.V."/>
            <person name="Watkinson S.C."/>
        </authorList>
    </citation>
    <scope>NUCLEOTIDE SEQUENCE</scope>
    <source>
        <strain evidence="1">S7.9</strain>
    </source>
</reference>
<proteinExistence type="predicted"/>
<name>F8PC89_SERL9</name>
<sequence>MPSSSRMCRSWCLLYYYRSGGSCQRSLLRTRLEQLGPRLVIQAKAYQYHASYRGAITLTMELSVPVDVSSRGFTLSITVNPTTTDRTDGYICRIRQITISRV</sequence>
<dbReference type="EMBL" id="GL945444">
    <property type="protein sequence ID" value="EGO19289.1"/>
    <property type="molecule type" value="Genomic_DNA"/>
</dbReference>
<dbReference type="KEGG" id="sla:SERLADRAFT_374547"/>
<dbReference type="GeneID" id="18810525"/>
<dbReference type="Proteomes" id="UP000008064">
    <property type="component" value="Unassembled WGS sequence"/>
</dbReference>
<dbReference type="HOGENOM" id="CLU_2279213_0_0_1"/>
<accession>F8PC89</accession>
<evidence type="ECO:0000313" key="1">
    <source>
        <dbReference type="EMBL" id="EGO19289.1"/>
    </source>
</evidence>
<dbReference type="AlphaFoldDB" id="F8PC89"/>
<protein>
    <submittedName>
        <fullName evidence="1">Uncharacterized protein</fullName>
    </submittedName>
</protein>
<gene>
    <name evidence="1" type="ORF">SERLADRAFT_374547</name>
</gene>
<organism>
    <name type="scientific">Serpula lacrymans var. lacrymans (strain S7.9)</name>
    <name type="common">Dry rot fungus</name>
    <dbReference type="NCBI Taxonomy" id="578457"/>
    <lineage>
        <taxon>Eukaryota</taxon>
        <taxon>Fungi</taxon>
        <taxon>Dikarya</taxon>
        <taxon>Basidiomycota</taxon>
        <taxon>Agaricomycotina</taxon>
        <taxon>Agaricomycetes</taxon>
        <taxon>Agaricomycetidae</taxon>
        <taxon>Boletales</taxon>
        <taxon>Coniophorineae</taxon>
        <taxon>Serpulaceae</taxon>
        <taxon>Serpula</taxon>
    </lineage>
</organism>